<evidence type="ECO:0000256" key="2">
    <source>
        <dbReference type="SAM" id="Phobius"/>
    </source>
</evidence>
<keyword evidence="5" id="KW-1185">Reference proteome</keyword>
<dbReference type="PANTHER" id="PTHR40465:SF1">
    <property type="entry name" value="DUF6534 DOMAIN-CONTAINING PROTEIN"/>
    <property type="match status" value="1"/>
</dbReference>
<keyword evidence="2" id="KW-0812">Transmembrane</keyword>
<sequence>MAAFPERPPSPTVMPSMGVRKIIVPADVSVDGTLGAMLIGYAVMIFLWGLIQAQVAMYFRRSFKDSVRLRSVVFTLWFLDTMHTGLVTASMWRYLITSHCELEKIFDPIWSIGAQVFVNVTNNLIVRNVYAHRIWRLSGGRRTVPIFICFLSFLTFVMGCIYGTEGVLAVSWLESHVLDWSAYAGYASEILADITVVLSMTCLLNRLRSGNPASDSVLQKFIVYTINTGLLTSICVAMALICFVAAPRSFAFLSFYVILTKLYVNSLLGTLNARRLLEAARRSDSSLPVLTTQIAIIPGPEDGDDTNSFLDRAAERVRGRPWDRSSSSSPRVSASRRWSTSRRSLICSRPRSPIRSRTTSRSRSRSRSLTLVIPSGHSFPQVYPPRRVVSFDETRTMTLAMC</sequence>
<proteinExistence type="predicted"/>
<feature type="region of interest" description="Disordered" evidence="1">
    <location>
        <begin position="349"/>
        <end position="369"/>
    </location>
</feature>
<dbReference type="InterPro" id="IPR045339">
    <property type="entry name" value="DUF6534"/>
</dbReference>
<dbReference type="PANTHER" id="PTHR40465">
    <property type="entry name" value="CHROMOSOME 1, WHOLE GENOME SHOTGUN SEQUENCE"/>
    <property type="match status" value="1"/>
</dbReference>
<feature type="domain" description="DUF6534" evidence="3">
    <location>
        <begin position="190"/>
        <end position="275"/>
    </location>
</feature>
<feature type="transmembrane region" description="Helical" evidence="2">
    <location>
        <begin position="252"/>
        <end position="273"/>
    </location>
</feature>
<organism evidence="4 5">
    <name type="scientific">Obba rivulosa</name>
    <dbReference type="NCBI Taxonomy" id="1052685"/>
    <lineage>
        <taxon>Eukaryota</taxon>
        <taxon>Fungi</taxon>
        <taxon>Dikarya</taxon>
        <taxon>Basidiomycota</taxon>
        <taxon>Agaricomycotina</taxon>
        <taxon>Agaricomycetes</taxon>
        <taxon>Polyporales</taxon>
        <taxon>Gelatoporiaceae</taxon>
        <taxon>Obba</taxon>
    </lineage>
</organism>
<evidence type="ECO:0000256" key="1">
    <source>
        <dbReference type="SAM" id="MobiDB-lite"/>
    </source>
</evidence>
<feature type="transmembrane region" description="Helical" evidence="2">
    <location>
        <begin position="71"/>
        <end position="96"/>
    </location>
</feature>
<reference evidence="4 5" key="1">
    <citation type="submission" date="2016-07" db="EMBL/GenBank/DDBJ databases">
        <title>Draft genome of the white-rot fungus Obba rivulosa 3A-2.</title>
        <authorList>
            <consortium name="DOE Joint Genome Institute"/>
            <person name="Miettinen O."/>
            <person name="Riley R."/>
            <person name="Acob R."/>
            <person name="Barry K."/>
            <person name="Cullen D."/>
            <person name="De Vries R."/>
            <person name="Hainaut M."/>
            <person name="Hatakka A."/>
            <person name="Henrissat B."/>
            <person name="Hilden K."/>
            <person name="Kuo R."/>
            <person name="Labutti K."/>
            <person name="Lipzen A."/>
            <person name="Makela M.R."/>
            <person name="Sandor L."/>
            <person name="Spatafora J.W."/>
            <person name="Grigoriev I.V."/>
            <person name="Hibbett D.S."/>
        </authorList>
    </citation>
    <scope>NUCLEOTIDE SEQUENCE [LARGE SCALE GENOMIC DNA]</scope>
    <source>
        <strain evidence="4 5">3A-2</strain>
    </source>
</reference>
<evidence type="ECO:0000259" key="3">
    <source>
        <dbReference type="Pfam" id="PF20152"/>
    </source>
</evidence>
<evidence type="ECO:0000313" key="5">
    <source>
        <dbReference type="Proteomes" id="UP000250043"/>
    </source>
</evidence>
<gene>
    <name evidence="4" type="ORF">OBBRIDRAFT_793345</name>
</gene>
<keyword evidence="2" id="KW-1133">Transmembrane helix</keyword>
<feature type="transmembrane region" description="Helical" evidence="2">
    <location>
        <begin position="108"/>
        <end position="126"/>
    </location>
</feature>
<feature type="compositionally biased region" description="Basic residues" evidence="1">
    <location>
        <begin position="352"/>
        <end position="366"/>
    </location>
</feature>
<dbReference type="Pfam" id="PF20152">
    <property type="entry name" value="DUF6534"/>
    <property type="match status" value="1"/>
</dbReference>
<dbReference type="AlphaFoldDB" id="A0A8E2AY62"/>
<dbReference type="Proteomes" id="UP000250043">
    <property type="component" value="Unassembled WGS sequence"/>
</dbReference>
<feature type="transmembrane region" description="Helical" evidence="2">
    <location>
        <begin position="184"/>
        <end position="204"/>
    </location>
</feature>
<evidence type="ECO:0000313" key="4">
    <source>
        <dbReference type="EMBL" id="OCH90359.1"/>
    </source>
</evidence>
<feature type="transmembrane region" description="Helical" evidence="2">
    <location>
        <begin position="146"/>
        <end position="164"/>
    </location>
</feature>
<dbReference type="EMBL" id="KV722405">
    <property type="protein sequence ID" value="OCH90359.1"/>
    <property type="molecule type" value="Genomic_DNA"/>
</dbReference>
<feature type="transmembrane region" description="Helical" evidence="2">
    <location>
        <begin position="224"/>
        <end position="246"/>
    </location>
</feature>
<accession>A0A8E2AY62</accession>
<feature type="transmembrane region" description="Helical" evidence="2">
    <location>
        <begin position="38"/>
        <end position="59"/>
    </location>
</feature>
<keyword evidence="2" id="KW-0472">Membrane</keyword>
<name>A0A8E2AY62_9APHY</name>
<dbReference type="OrthoDB" id="2757242at2759"/>
<protein>
    <recommendedName>
        <fullName evidence="3">DUF6534 domain-containing protein</fullName>
    </recommendedName>
</protein>